<evidence type="ECO:0000256" key="9">
    <source>
        <dbReference type="ARBA" id="ARBA00023180"/>
    </source>
</evidence>
<dbReference type="InterPro" id="IPR015615">
    <property type="entry name" value="TGF-beta-rel"/>
</dbReference>
<dbReference type="Pfam" id="PF00019">
    <property type="entry name" value="TGF_beta"/>
    <property type="match status" value="1"/>
</dbReference>
<dbReference type="PROSITE" id="PS51362">
    <property type="entry name" value="TGF_BETA_2"/>
    <property type="match status" value="1"/>
</dbReference>
<organism evidence="14 15">
    <name type="scientific">Aldrovandia affinis</name>
    <dbReference type="NCBI Taxonomy" id="143900"/>
    <lineage>
        <taxon>Eukaryota</taxon>
        <taxon>Metazoa</taxon>
        <taxon>Chordata</taxon>
        <taxon>Craniata</taxon>
        <taxon>Vertebrata</taxon>
        <taxon>Euteleostomi</taxon>
        <taxon>Actinopterygii</taxon>
        <taxon>Neopterygii</taxon>
        <taxon>Teleostei</taxon>
        <taxon>Notacanthiformes</taxon>
        <taxon>Halosauridae</taxon>
        <taxon>Aldrovandia</taxon>
    </lineage>
</organism>
<keyword evidence="8" id="KW-1015">Disulfide bond</keyword>
<evidence type="ECO:0000256" key="5">
    <source>
        <dbReference type="ARBA" id="ARBA00022702"/>
    </source>
</evidence>
<keyword evidence="6 12" id="KW-0732">Signal</keyword>
<comment type="caution">
    <text evidence="14">The sequence shown here is derived from an EMBL/GenBank/DDBJ whole genome shotgun (WGS) entry which is preliminary data.</text>
</comment>
<comment type="subcellular location">
    <subcellularLocation>
        <location evidence="1">Secreted</location>
    </subcellularLocation>
</comment>
<dbReference type="FunFam" id="2.60.120.970:FF:000007">
    <property type="entry name" value="Inhibin beta A chain"/>
    <property type="match status" value="1"/>
</dbReference>
<dbReference type="PANTHER" id="PTHR11848:SF133">
    <property type="entry name" value="INHIBIN BETA A CHAIN"/>
    <property type="match status" value="1"/>
</dbReference>
<evidence type="ECO:0000259" key="13">
    <source>
        <dbReference type="PROSITE" id="PS51362"/>
    </source>
</evidence>
<keyword evidence="4" id="KW-0964">Secreted</keyword>
<feature type="signal peptide" evidence="12">
    <location>
        <begin position="1"/>
        <end position="19"/>
    </location>
</feature>
<dbReference type="Gene3D" id="2.60.120.970">
    <property type="match status" value="1"/>
</dbReference>
<dbReference type="AlphaFoldDB" id="A0AAD7X336"/>
<dbReference type="InterPro" id="IPR029034">
    <property type="entry name" value="Cystine-knot_cytokine"/>
</dbReference>
<accession>A0AAD7X336</accession>
<dbReference type="SUPFAM" id="SSF57501">
    <property type="entry name" value="Cystine-knot cytokines"/>
    <property type="match status" value="1"/>
</dbReference>
<dbReference type="GO" id="GO:0048731">
    <property type="term" value="P:system development"/>
    <property type="evidence" value="ECO:0007669"/>
    <property type="project" value="UniProtKB-ARBA"/>
</dbReference>
<dbReference type="PRINTS" id="PR00669">
    <property type="entry name" value="INHIBINA"/>
</dbReference>
<evidence type="ECO:0000256" key="6">
    <source>
        <dbReference type="ARBA" id="ARBA00022729"/>
    </source>
</evidence>
<feature type="chain" id="PRO_5042105531" description="Inhibin beta A chain" evidence="12">
    <location>
        <begin position="20"/>
        <end position="404"/>
    </location>
</feature>
<evidence type="ECO:0000256" key="4">
    <source>
        <dbReference type="ARBA" id="ARBA00022525"/>
    </source>
</evidence>
<evidence type="ECO:0000256" key="12">
    <source>
        <dbReference type="SAM" id="SignalP"/>
    </source>
</evidence>
<protein>
    <recommendedName>
        <fullName evidence="3">Inhibin beta A chain</fullName>
    </recommendedName>
    <alternativeName>
        <fullName evidence="10">Activin beta-A chain</fullName>
    </alternativeName>
</protein>
<feature type="domain" description="TGF-beta family profile" evidence="13">
    <location>
        <begin position="285"/>
        <end position="404"/>
    </location>
</feature>
<dbReference type="Gene3D" id="2.10.90.10">
    <property type="entry name" value="Cystine-knot cytokines"/>
    <property type="match status" value="1"/>
</dbReference>
<dbReference type="Proteomes" id="UP001221898">
    <property type="component" value="Unassembled WGS sequence"/>
</dbReference>
<name>A0AAD7X336_9TELE</name>
<dbReference type="GO" id="GO:0048513">
    <property type="term" value="P:animal organ development"/>
    <property type="evidence" value="ECO:0007669"/>
    <property type="project" value="UniProtKB-ARBA"/>
</dbReference>
<dbReference type="FunFam" id="2.10.90.10:FF:000005">
    <property type="entry name" value="Inhibin beta A chain"/>
    <property type="match status" value="1"/>
</dbReference>
<gene>
    <name evidence="14" type="ORF">AAFF_G00002060</name>
</gene>
<comment type="similarity">
    <text evidence="2 11">Belongs to the TGF-beta family.</text>
</comment>
<dbReference type="SMART" id="SM00204">
    <property type="entry name" value="TGFB"/>
    <property type="match status" value="1"/>
</dbReference>
<dbReference type="InterPro" id="IPR001839">
    <property type="entry name" value="TGF-b_C"/>
</dbReference>
<evidence type="ECO:0000256" key="7">
    <source>
        <dbReference type="ARBA" id="ARBA00023030"/>
    </source>
</evidence>
<proteinExistence type="inferred from homology"/>
<dbReference type="InterPro" id="IPR017948">
    <property type="entry name" value="TGFb_CS"/>
</dbReference>
<evidence type="ECO:0000313" key="14">
    <source>
        <dbReference type="EMBL" id="KAJ8418707.1"/>
    </source>
</evidence>
<dbReference type="CDD" id="cd19404">
    <property type="entry name" value="TGF_beta_INHBA"/>
    <property type="match status" value="1"/>
</dbReference>
<reference evidence="14" key="1">
    <citation type="journal article" date="2023" name="Science">
        <title>Genome structures resolve the early diversification of teleost fishes.</title>
        <authorList>
            <person name="Parey E."/>
            <person name="Louis A."/>
            <person name="Montfort J."/>
            <person name="Bouchez O."/>
            <person name="Roques C."/>
            <person name="Iampietro C."/>
            <person name="Lluch J."/>
            <person name="Castinel A."/>
            <person name="Donnadieu C."/>
            <person name="Desvignes T."/>
            <person name="Floi Bucao C."/>
            <person name="Jouanno E."/>
            <person name="Wen M."/>
            <person name="Mejri S."/>
            <person name="Dirks R."/>
            <person name="Jansen H."/>
            <person name="Henkel C."/>
            <person name="Chen W.J."/>
            <person name="Zahm M."/>
            <person name="Cabau C."/>
            <person name="Klopp C."/>
            <person name="Thompson A.W."/>
            <person name="Robinson-Rechavi M."/>
            <person name="Braasch I."/>
            <person name="Lecointre G."/>
            <person name="Bobe J."/>
            <person name="Postlethwait J.H."/>
            <person name="Berthelot C."/>
            <person name="Roest Crollius H."/>
            <person name="Guiguen Y."/>
        </authorList>
    </citation>
    <scope>NUCLEOTIDE SEQUENCE</scope>
    <source>
        <strain evidence="14">NC1722</strain>
    </source>
</reference>
<dbReference type="GO" id="GO:0045944">
    <property type="term" value="P:positive regulation of transcription by RNA polymerase II"/>
    <property type="evidence" value="ECO:0007669"/>
    <property type="project" value="UniProtKB-ARBA"/>
</dbReference>
<evidence type="ECO:0000256" key="11">
    <source>
        <dbReference type="RuleBase" id="RU000354"/>
    </source>
</evidence>
<dbReference type="Pfam" id="PF00688">
    <property type="entry name" value="TGFb_propeptide"/>
    <property type="match status" value="1"/>
</dbReference>
<sequence>MSPLPMLSGILLLFSGILAGGCTPAPTDSALAAKGSEQAQPLPSATDCPSCALAQLQKDTPEADGPTDMVEAVKKHILSMLHLQERPNITHPVPRAALLNAIKKLHVGRVGEDGSVEIEDEGQSRAELSELAEQTSEIITFAEAGDTPDAVNFQMSKEGSDLTLVEQANVWLFLKLAKTNRSRAKVTIRLLERRQGPDGQLQDVSVSEKAVDTRRSGWHTLPVSGSVQELLGRGDSLLGLRVSCTQCTDAGATPVLAPERESQSQSHRPFLMVVVRQAAEHPHQRRKRGLECDSNIRICCKKQFHVNFKDIGWSDWIIAPPGYHANYCEGDCPSHVASITGSSLSFHSTVINHYRMRGYSPFTNIKSCCVPTRLRAMSMLYYNEEHKIVKKDIQNMVVEECGCS</sequence>
<keyword evidence="15" id="KW-1185">Reference proteome</keyword>
<evidence type="ECO:0000256" key="1">
    <source>
        <dbReference type="ARBA" id="ARBA00004613"/>
    </source>
</evidence>
<dbReference type="InterPro" id="IPR001111">
    <property type="entry name" value="TGF-b_propeptide"/>
</dbReference>
<keyword evidence="7 11" id="KW-0339">Growth factor</keyword>
<dbReference type="GO" id="GO:0005125">
    <property type="term" value="F:cytokine activity"/>
    <property type="evidence" value="ECO:0007669"/>
    <property type="project" value="TreeGrafter"/>
</dbReference>
<evidence type="ECO:0000256" key="8">
    <source>
        <dbReference type="ARBA" id="ARBA00023157"/>
    </source>
</evidence>
<dbReference type="PROSITE" id="PS00250">
    <property type="entry name" value="TGF_BETA_1"/>
    <property type="match status" value="1"/>
</dbReference>
<dbReference type="GO" id="GO:0005615">
    <property type="term" value="C:extracellular space"/>
    <property type="evidence" value="ECO:0007669"/>
    <property type="project" value="TreeGrafter"/>
</dbReference>
<dbReference type="GO" id="GO:0005179">
    <property type="term" value="F:hormone activity"/>
    <property type="evidence" value="ECO:0007669"/>
    <property type="project" value="UniProtKB-KW"/>
</dbReference>
<evidence type="ECO:0000313" key="15">
    <source>
        <dbReference type="Proteomes" id="UP001221898"/>
    </source>
</evidence>
<evidence type="ECO:0000256" key="2">
    <source>
        <dbReference type="ARBA" id="ARBA00006656"/>
    </source>
</evidence>
<evidence type="ECO:0000256" key="3">
    <source>
        <dbReference type="ARBA" id="ARBA00014111"/>
    </source>
</evidence>
<dbReference type="PANTHER" id="PTHR11848">
    <property type="entry name" value="TGF-BETA FAMILY"/>
    <property type="match status" value="1"/>
</dbReference>
<evidence type="ECO:0000256" key="10">
    <source>
        <dbReference type="ARBA" id="ARBA00032434"/>
    </source>
</evidence>
<dbReference type="EMBL" id="JAINUG010000001">
    <property type="protein sequence ID" value="KAJ8418707.1"/>
    <property type="molecule type" value="Genomic_DNA"/>
</dbReference>
<keyword evidence="9" id="KW-0325">Glycoprotein</keyword>
<dbReference type="GO" id="GO:0008083">
    <property type="term" value="F:growth factor activity"/>
    <property type="evidence" value="ECO:0007669"/>
    <property type="project" value="UniProtKB-KW"/>
</dbReference>
<keyword evidence="5" id="KW-0372">Hormone</keyword>
<dbReference type="GO" id="GO:0048468">
    <property type="term" value="P:cell development"/>
    <property type="evidence" value="ECO:0007669"/>
    <property type="project" value="UniProtKB-ARBA"/>
</dbReference>